<evidence type="ECO:0000259" key="2">
    <source>
        <dbReference type="PROSITE" id="PS50927"/>
    </source>
</evidence>
<dbReference type="InterPro" id="IPR001480">
    <property type="entry name" value="Bulb-type_lectin_dom"/>
</dbReference>
<dbReference type="Gene3D" id="2.90.10.10">
    <property type="entry name" value="Bulb-type lectin domain"/>
    <property type="match status" value="1"/>
</dbReference>
<dbReference type="EMBL" id="BAHD01000002">
    <property type="protein sequence ID" value="GAB94063.1"/>
    <property type="molecule type" value="Genomic_DNA"/>
</dbReference>
<dbReference type="STRING" id="1184609.KILIM_002_00200"/>
<proteinExistence type="predicted"/>
<dbReference type="SUPFAM" id="SSF51110">
    <property type="entry name" value="alpha-D-mannose-specific plant lectins"/>
    <property type="match status" value="1"/>
</dbReference>
<feature type="signal peptide" evidence="1">
    <location>
        <begin position="1"/>
        <end position="25"/>
    </location>
</feature>
<evidence type="ECO:0000256" key="1">
    <source>
        <dbReference type="SAM" id="SignalP"/>
    </source>
</evidence>
<feature type="chain" id="PRO_5039418557" description="Bulb-type lectin domain-containing protein" evidence="1">
    <location>
        <begin position="26"/>
        <end position="195"/>
    </location>
</feature>
<sequence>MHIIKKAGLATAALALCLAPLTSGAQTSHAASTAQPSQTAAISNHPTRIVPPNKKDCRRYITWTASKGEYWLPGRMCLVSTAKYSSWLVFQEDGNLVHYGGDPLRAMWSSNTHNKGASRLAFQKDGNVVIYRGTRALWSTNTWEKNRPRKERFSFGIPDRDGTIDSATVVLIENPVMRGGRPTFQGRLLWRSYPR</sequence>
<reference evidence="3 4" key="1">
    <citation type="submission" date="2012-08" db="EMBL/GenBank/DDBJ databases">
        <title>Whole genome shotgun sequence of Kineosphaera limosa NBRC 100340.</title>
        <authorList>
            <person name="Yoshida I."/>
            <person name="Isaki S."/>
            <person name="Hosoyama A."/>
            <person name="Tsuchikane K."/>
            <person name="Katsumata H."/>
            <person name="Ando Y."/>
            <person name="Ohji S."/>
            <person name="Hamada M."/>
            <person name="Tamura T."/>
            <person name="Yamazoe A."/>
            <person name="Yamazaki S."/>
            <person name="Fujita N."/>
        </authorList>
    </citation>
    <scope>NUCLEOTIDE SEQUENCE [LARGE SCALE GENOMIC DNA]</scope>
    <source>
        <strain evidence="3 4">NBRC 100340</strain>
    </source>
</reference>
<feature type="domain" description="Bulb-type lectin" evidence="2">
    <location>
        <begin position="25"/>
        <end position="143"/>
    </location>
</feature>
<dbReference type="PROSITE" id="PS50927">
    <property type="entry name" value="BULB_LECTIN"/>
    <property type="match status" value="1"/>
</dbReference>
<protein>
    <recommendedName>
        <fullName evidence="2">Bulb-type lectin domain-containing protein</fullName>
    </recommendedName>
</protein>
<keyword evidence="1" id="KW-0732">Signal</keyword>
<keyword evidence="4" id="KW-1185">Reference proteome</keyword>
<comment type="caution">
    <text evidence="3">The sequence shown here is derived from an EMBL/GenBank/DDBJ whole genome shotgun (WGS) entry which is preliminary data.</text>
</comment>
<organism evidence="3 4">
    <name type="scientific">Kineosphaera limosa NBRC 100340</name>
    <dbReference type="NCBI Taxonomy" id="1184609"/>
    <lineage>
        <taxon>Bacteria</taxon>
        <taxon>Bacillati</taxon>
        <taxon>Actinomycetota</taxon>
        <taxon>Actinomycetes</taxon>
        <taxon>Micrococcales</taxon>
        <taxon>Dermatophilaceae</taxon>
        <taxon>Kineosphaera</taxon>
    </lineage>
</organism>
<dbReference type="AlphaFoldDB" id="K6VCW9"/>
<dbReference type="Proteomes" id="UP000008366">
    <property type="component" value="Unassembled WGS sequence"/>
</dbReference>
<dbReference type="SMART" id="SM00108">
    <property type="entry name" value="B_lectin"/>
    <property type="match status" value="1"/>
</dbReference>
<gene>
    <name evidence="3" type="ORF">KILIM_002_00200</name>
</gene>
<evidence type="ECO:0000313" key="3">
    <source>
        <dbReference type="EMBL" id="GAB94063.1"/>
    </source>
</evidence>
<dbReference type="RefSeq" id="WP_006590596.1">
    <property type="nucleotide sequence ID" value="NZ_BAHD01000002.1"/>
</dbReference>
<dbReference type="OrthoDB" id="516973at2"/>
<evidence type="ECO:0000313" key="4">
    <source>
        <dbReference type="Proteomes" id="UP000008366"/>
    </source>
</evidence>
<dbReference type="eggNOG" id="COG1404">
    <property type="taxonomic scope" value="Bacteria"/>
</dbReference>
<dbReference type="InterPro" id="IPR036426">
    <property type="entry name" value="Bulb-type_lectin_dom_sf"/>
</dbReference>
<accession>K6VCW9</accession>
<name>K6VCW9_9MICO</name>